<dbReference type="SUPFAM" id="SSF160719">
    <property type="entry name" value="gpW/gp25-like"/>
    <property type="match status" value="1"/>
</dbReference>
<gene>
    <name evidence="1" type="ORF">GB927_012870</name>
</gene>
<organism evidence="1 2">
    <name type="scientific">Shinella lacus</name>
    <dbReference type="NCBI Taxonomy" id="2654216"/>
    <lineage>
        <taxon>Bacteria</taxon>
        <taxon>Pseudomonadati</taxon>
        <taxon>Pseudomonadota</taxon>
        <taxon>Alphaproteobacteria</taxon>
        <taxon>Hyphomicrobiales</taxon>
        <taxon>Rhizobiaceae</taxon>
        <taxon>Shinella</taxon>
    </lineage>
</organism>
<proteinExistence type="predicted"/>
<reference evidence="1" key="1">
    <citation type="submission" date="2021-07" db="EMBL/GenBank/DDBJ databases">
        <title>Shinella sp. nov., a novel member of the genus Shinella from water.</title>
        <authorList>
            <person name="Deng Y."/>
        </authorList>
    </citation>
    <scope>NUCLEOTIDE SEQUENCE</scope>
    <source>
        <strain evidence="1">CPCC 100929</strain>
    </source>
</reference>
<dbReference type="Gene3D" id="3.10.450.40">
    <property type="match status" value="1"/>
</dbReference>
<keyword evidence="2" id="KW-1185">Reference proteome</keyword>
<dbReference type="EMBL" id="WHSB02000004">
    <property type="protein sequence ID" value="MCQ4630938.1"/>
    <property type="molecule type" value="Genomic_DNA"/>
</dbReference>
<sequence length="125" mass="13935">MRIPRGLDRNTFQIVEGWPYVEVLLIDVFGTRVGLRVLRRWYGSDVPDYVDAPGDRTEILELLADIAAATDTIRDLETGEAVVRFTHASEVTAGRDGQYGVLCHFDDLFSGESHDIALERLKAAA</sequence>
<dbReference type="Proteomes" id="UP000996601">
    <property type="component" value="Unassembled WGS sequence"/>
</dbReference>
<protein>
    <submittedName>
        <fullName evidence="1">Uncharacterized protein</fullName>
    </submittedName>
</protein>
<name>A0ABT1R6Y6_9HYPH</name>
<accession>A0ABT1R6Y6</accession>
<evidence type="ECO:0000313" key="1">
    <source>
        <dbReference type="EMBL" id="MCQ4630938.1"/>
    </source>
</evidence>
<comment type="caution">
    <text evidence="1">The sequence shown here is derived from an EMBL/GenBank/DDBJ whole genome shotgun (WGS) entry which is preliminary data.</text>
</comment>
<dbReference type="RefSeq" id="WP_256117375.1">
    <property type="nucleotide sequence ID" value="NZ_WHSB02000004.1"/>
</dbReference>
<evidence type="ECO:0000313" key="2">
    <source>
        <dbReference type="Proteomes" id="UP000996601"/>
    </source>
</evidence>